<keyword evidence="2" id="KW-1185">Reference proteome</keyword>
<dbReference type="EMBL" id="JACEIK010000362">
    <property type="protein sequence ID" value="MCD7455723.1"/>
    <property type="molecule type" value="Genomic_DNA"/>
</dbReference>
<name>A0ABS8SA60_DATST</name>
<proteinExistence type="predicted"/>
<evidence type="ECO:0000313" key="1">
    <source>
        <dbReference type="EMBL" id="MCD7455723.1"/>
    </source>
</evidence>
<gene>
    <name evidence="1" type="ORF">HAX54_029241</name>
</gene>
<dbReference type="Proteomes" id="UP000823775">
    <property type="component" value="Unassembled WGS sequence"/>
</dbReference>
<evidence type="ECO:0000313" key="2">
    <source>
        <dbReference type="Proteomes" id="UP000823775"/>
    </source>
</evidence>
<comment type="caution">
    <text evidence="1">The sequence shown here is derived from an EMBL/GenBank/DDBJ whole genome shotgun (WGS) entry which is preliminary data.</text>
</comment>
<feature type="non-terminal residue" evidence="1">
    <location>
        <position position="1"/>
    </location>
</feature>
<accession>A0ABS8SA60</accession>
<protein>
    <submittedName>
        <fullName evidence="1">Uncharacterized protein</fullName>
    </submittedName>
</protein>
<organism evidence="1 2">
    <name type="scientific">Datura stramonium</name>
    <name type="common">Jimsonweed</name>
    <name type="synonym">Common thornapple</name>
    <dbReference type="NCBI Taxonomy" id="4076"/>
    <lineage>
        <taxon>Eukaryota</taxon>
        <taxon>Viridiplantae</taxon>
        <taxon>Streptophyta</taxon>
        <taxon>Embryophyta</taxon>
        <taxon>Tracheophyta</taxon>
        <taxon>Spermatophyta</taxon>
        <taxon>Magnoliopsida</taxon>
        <taxon>eudicotyledons</taxon>
        <taxon>Gunneridae</taxon>
        <taxon>Pentapetalae</taxon>
        <taxon>asterids</taxon>
        <taxon>lamiids</taxon>
        <taxon>Solanales</taxon>
        <taxon>Solanaceae</taxon>
        <taxon>Solanoideae</taxon>
        <taxon>Datureae</taxon>
        <taxon>Datura</taxon>
    </lineage>
</organism>
<reference evidence="1 2" key="1">
    <citation type="journal article" date="2021" name="BMC Genomics">
        <title>Datura genome reveals duplications of psychoactive alkaloid biosynthetic genes and high mutation rate following tissue culture.</title>
        <authorList>
            <person name="Rajewski A."/>
            <person name="Carter-House D."/>
            <person name="Stajich J."/>
            <person name="Litt A."/>
        </authorList>
    </citation>
    <scope>NUCLEOTIDE SEQUENCE [LARGE SCALE GENOMIC DNA]</scope>
    <source>
        <strain evidence="1">AR-01</strain>
    </source>
</reference>
<sequence length="87" mass="9458">SGCGEGKNEEEEERVLVWGERFRGVNGRREEKREKGDLVCCLSIVNGGSRWSDMEENDEGEINRGGDMLVGAGGLPKKAAKTKSCLG</sequence>